<reference evidence="1" key="1">
    <citation type="journal article" date="2014" name="Int. J. Syst. Evol. Microbiol.">
        <title>Complete genome sequence of Corynebacterium casei LMG S-19264T (=DSM 44701T), isolated from a smear-ripened cheese.</title>
        <authorList>
            <consortium name="US DOE Joint Genome Institute (JGI-PGF)"/>
            <person name="Walter F."/>
            <person name="Albersmeier A."/>
            <person name="Kalinowski J."/>
            <person name="Ruckert C."/>
        </authorList>
    </citation>
    <scope>NUCLEOTIDE SEQUENCE</scope>
    <source>
        <strain evidence="1">CGMCC 1.6293</strain>
    </source>
</reference>
<reference evidence="1" key="2">
    <citation type="submission" date="2020-09" db="EMBL/GenBank/DDBJ databases">
        <authorList>
            <person name="Sun Q."/>
            <person name="Zhou Y."/>
        </authorList>
    </citation>
    <scope>NUCLEOTIDE SEQUENCE</scope>
    <source>
        <strain evidence="1">CGMCC 1.6293</strain>
    </source>
</reference>
<evidence type="ECO:0000313" key="1">
    <source>
        <dbReference type="EMBL" id="GGM01914.1"/>
    </source>
</evidence>
<evidence type="ECO:0000313" key="2">
    <source>
        <dbReference type="Proteomes" id="UP000649829"/>
    </source>
</evidence>
<sequence>MIGAEKFWDGMATRYAARPIPDMAAYDATLERVAAYLGPNDRVLELGCGPGTTPIRLAPLVRHYEATDISRELLAIAGERAREAGVGNLAFRQARLEDDFGDGAYDAAMAFNVLHLAADPEAALRTMARSVRAGGYVITKSACLKDGQGWLRPVLWVMQRLGKAPDVRFMSSAELDAIHEAAGLKIVETGWYSRKAGARFVVAQKHDQLPG</sequence>
<evidence type="ECO:0008006" key="3">
    <source>
        <dbReference type="Google" id="ProtNLM"/>
    </source>
</evidence>
<accession>A0A917SXZ3</accession>
<dbReference type="PANTHER" id="PTHR43861:SF1">
    <property type="entry name" value="TRANS-ACONITATE 2-METHYLTRANSFERASE"/>
    <property type="match status" value="1"/>
</dbReference>
<protein>
    <recommendedName>
        <fullName evidence="3">Methyltransferase domain-containing protein</fullName>
    </recommendedName>
</protein>
<name>A0A917SXZ3_9RHOB</name>
<dbReference type="Gene3D" id="3.40.50.150">
    <property type="entry name" value="Vaccinia Virus protein VP39"/>
    <property type="match status" value="1"/>
</dbReference>
<comment type="caution">
    <text evidence="1">The sequence shown here is derived from an EMBL/GenBank/DDBJ whole genome shotgun (WGS) entry which is preliminary data.</text>
</comment>
<dbReference type="InterPro" id="IPR029063">
    <property type="entry name" value="SAM-dependent_MTases_sf"/>
</dbReference>
<dbReference type="PANTHER" id="PTHR43861">
    <property type="entry name" value="TRANS-ACONITATE 2-METHYLTRANSFERASE-RELATED"/>
    <property type="match status" value="1"/>
</dbReference>
<dbReference type="RefSeq" id="WP_028287667.1">
    <property type="nucleotide sequence ID" value="NZ_BMLF01000002.1"/>
</dbReference>
<dbReference type="EMBL" id="BMLF01000002">
    <property type="protein sequence ID" value="GGM01914.1"/>
    <property type="molecule type" value="Genomic_DNA"/>
</dbReference>
<organism evidence="1 2">
    <name type="scientific">Pseudooceanicola nanhaiensis</name>
    <dbReference type="NCBI Taxonomy" id="375761"/>
    <lineage>
        <taxon>Bacteria</taxon>
        <taxon>Pseudomonadati</taxon>
        <taxon>Pseudomonadota</taxon>
        <taxon>Alphaproteobacteria</taxon>
        <taxon>Rhodobacterales</taxon>
        <taxon>Paracoccaceae</taxon>
        <taxon>Pseudooceanicola</taxon>
    </lineage>
</organism>
<dbReference type="AlphaFoldDB" id="A0A917SXZ3"/>
<dbReference type="CDD" id="cd02440">
    <property type="entry name" value="AdoMet_MTases"/>
    <property type="match status" value="1"/>
</dbReference>
<proteinExistence type="predicted"/>
<keyword evidence="2" id="KW-1185">Reference proteome</keyword>
<dbReference type="Proteomes" id="UP000649829">
    <property type="component" value="Unassembled WGS sequence"/>
</dbReference>
<gene>
    <name evidence="1" type="ORF">GCM10011534_24650</name>
</gene>
<dbReference type="SUPFAM" id="SSF53335">
    <property type="entry name" value="S-adenosyl-L-methionine-dependent methyltransferases"/>
    <property type="match status" value="1"/>
</dbReference>
<dbReference type="Pfam" id="PF13489">
    <property type="entry name" value="Methyltransf_23"/>
    <property type="match status" value="1"/>
</dbReference>